<organism evidence="2 3">
    <name type="scientific">Paramuricea clavata</name>
    <name type="common">Red gorgonian</name>
    <name type="synonym">Violescent sea-whip</name>
    <dbReference type="NCBI Taxonomy" id="317549"/>
    <lineage>
        <taxon>Eukaryota</taxon>
        <taxon>Metazoa</taxon>
        <taxon>Cnidaria</taxon>
        <taxon>Anthozoa</taxon>
        <taxon>Octocorallia</taxon>
        <taxon>Malacalcyonacea</taxon>
        <taxon>Plexauridae</taxon>
        <taxon>Paramuricea</taxon>
    </lineage>
</organism>
<dbReference type="Proteomes" id="UP001152795">
    <property type="component" value="Unassembled WGS sequence"/>
</dbReference>
<dbReference type="EMBL" id="CACRXK020000196">
    <property type="protein sequence ID" value="CAB3979419.1"/>
    <property type="molecule type" value="Genomic_DNA"/>
</dbReference>
<evidence type="ECO:0000313" key="2">
    <source>
        <dbReference type="EMBL" id="CAB3979419.1"/>
    </source>
</evidence>
<reference evidence="2" key="1">
    <citation type="submission" date="2020-04" db="EMBL/GenBank/DDBJ databases">
        <authorList>
            <person name="Alioto T."/>
            <person name="Alioto T."/>
            <person name="Gomez Garrido J."/>
        </authorList>
    </citation>
    <scope>NUCLEOTIDE SEQUENCE</scope>
    <source>
        <strain evidence="2">A484AB</strain>
    </source>
</reference>
<protein>
    <submittedName>
        <fullName evidence="2">Uncharacterized protein</fullName>
    </submittedName>
</protein>
<sequence>MQRVGKIPRAIVNGMHVTKKANFAKHLLFENHKKATLRLEEKELMSAATPTQSSSADDTQTSSSGAPKQTLLRTMLKKVNAAQQQQLGRKFQLAHFTSSNAKSFKMYADFAAFEKKTVDLGALT</sequence>
<keyword evidence="3" id="KW-1185">Reference proteome</keyword>
<evidence type="ECO:0000313" key="3">
    <source>
        <dbReference type="Proteomes" id="UP001152795"/>
    </source>
</evidence>
<proteinExistence type="predicted"/>
<gene>
    <name evidence="2" type="ORF">PACLA_8A074548</name>
</gene>
<dbReference type="AlphaFoldDB" id="A0A6S7FTJ6"/>
<comment type="caution">
    <text evidence="2">The sequence shown here is derived from an EMBL/GenBank/DDBJ whole genome shotgun (WGS) entry which is preliminary data.</text>
</comment>
<evidence type="ECO:0000256" key="1">
    <source>
        <dbReference type="SAM" id="MobiDB-lite"/>
    </source>
</evidence>
<name>A0A6S7FTJ6_PARCT</name>
<feature type="region of interest" description="Disordered" evidence="1">
    <location>
        <begin position="40"/>
        <end position="68"/>
    </location>
</feature>
<accession>A0A6S7FTJ6</accession>
<feature type="compositionally biased region" description="Low complexity" evidence="1">
    <location>
        <begin position="46"/>
        <end position="66"/>
    </location>
</feature>